<dbReference type="EMBL" id="HBUF01291568">
    <property type="protein sequence ID" value="CAG6689328.1"/>
    <property type="molecule type" value="Transcribed_RNA"/>
</dbReference>
<organism evidence="1">
    <name type="scientific">Cacopsylla melanoneura</name>
    <dbReference type="NCBI Taxonomy" id="428564"/>
    <lineage>
        <taxon>Eukaryota</taxon>
        <taxon>Metazoa</taxon>
        <taxon>Ecdysozoa</taxon>
        <taxon>Arthropoda</taxon>
        <taxon>Hexapoda</taxon>
        <taxon>Insecta</taxon>
        <taxon>Pterygota</taxon>
        <taxon>Neoptera</taxon>
        <taxon>Paraneoptera</taxon>
        <taxon>Hemiptera</taxon>
        <taxon>Sternorrhyncha</taxon>
        <taxon>Psylloidea</taxon>
        <taxon>Psyllidae</taxon>
        <taxon>Psyllinae</taxon>
        <taxon>Cacopsylla</taxon>
    </lineage>
</organism>
<sequence>MTFLQRLKVQHSLSFPQHPHCAAGPLSVTQIVERPLSGICHLFGHLVPFLVHKMVDFFDFLVYGDSKLLNSIADNLLCFMNPRVQWTTTLTGRGGWSGWGRAGFSC</sequence>
<dbReference type="AlphaFoldDB" id="A0A8D8XBG9"/>
<protein>
    <submittedName>
        <fullName evidence="1">Uncharacterized protein</fullName>
    </submittedName>
</protein>
<evidence type="ECO:0000313" key="1">
    <source>
        <dbReference type="EMBL" id="CAG6689328.1"/>
    </source>
</evidence>
<name>A0A8D8XBG9_9HEMI</name>
<reference evidence="1" key="1">
    <citation type="submission" date="2021-05" db="EMBL/GenBank/DDBJ databases">
        <authorList>
            <person name="Alioto T."/>
            <person name="Alioto T."/>
            <person name="Gomez Garrido J."/>
        </authorList>
    </citation>
    <scope>NUCLEOTIDE SEQUENCE</scope>
</reference>
<proteinExistence type="predicted"/>
<accession>A0A8D8XBG9</accession>
<dbReference type="EMBL" id="HBUF01291569">
    <property type="protein sequence ID" value="CAG6689330.1"/>
    <property type="molecule type" value="Transcribed_RNA"/>
</dbReference>